<reference evidence="2" key="1">
    <citation type="journal article" date="2013" name="Genome Biol.">
        <title>Reference genomes and transcriptomes of Nicotiana sylvestris and Nicotiana tomentosiformis.</title>
        <authorList>
            <person name="Sierro N."/>
            <person name="Battey J.N."/>
            <person name="Ouadi S."/>
            <person name="Bovet L."/>
            <person name="Goepfert S."/>
            <person name="Bakaher N."/>
            <person name="Peitsch M.C."/>
            <person name="Ivanov N.V."/>
        </authorList>
    </citation>
    <scope>NUCLEOTIDE SEQUENCE [LARGE SCALE GENOMIC DNA]</scope>
</reference>
<protein>
    <submittedName>
        <fullName evidence="3">Uncharacterized protein LOC104244321</fullName>
    </submittedName>
</protein>
<keyword evidence="2" id="KW-1185">Reference proteome</keyword>
<evidence type="ECO:0000256" key="1">
    <source>
        <dbReference type="SAM" id="MobiDB-lite"/>
    </source>
</evidence>
<reference evidence="3" key="2">
    <citation type="submission" date="2025-08" db="UniProtKB">
        <authorList>
            <consortium name="RefSeq"/>
        </authorList>
    </citation>
    <scope>IDENTIFICATION</scope>
    <source>
        <tissue evidence="3">Leaf</tissue>
    </source>
</reference>
<dbReference type="AlphaFoldDB" id="A0A1U7YFL7"/>
<sequence>MTLPNVSEGMVVVAFQNGLNRSGSRATKTLLSWLMKYPPTTWDEIHNVYCVEVRAEEDDLNGPTQRLTSVQAESKKDRRNENRKDIAGPRPNRERNELYSLCIGEARPKSEVATEDEEQGHKTKDCIALSQEVVNMLHQGHLKELLSDQGRVNFARGREQHQSPPKPPFLTRTIQMIIRGGDDASINRVKFTTTHKLKRSITHEWYDELEESIIFDKSDTHSLVFPHYDALVITLRILDTDVRCIMVDNGSSACIIYPRVLEQMKLEDKIVPHYITLTDFNNAVERTSREITLPILADGVSLETIFHIMDQDTAYDAIIGQPRIHSMKSISSSLYQVINFPTPWGVFSIRGEQCTSQECYRIAQDYTYTQQMKGKAKKA</sequence>
<dbReference type="InterPro" id="IPR021109">
    <property type="entry name" value="Peptidase_aspartic_dom_sf"/>
</dbReference>
<dbReference type="PANTHER" id="PTHR33240">
    <property type="entry name" value="OS08G0508500 PROTEIN"/>
    <property type="match status" value="1"/>
</dbReference>
<organism evidence="2 3">
    <name type="scientific">Nicotiana sylvestris</name>
    <name type="common">Wood tobacco</name>
    <name type="synonym">South American tobacco</name>
    <dbReference type="NCBI Taxonomy" id="4096"/>
    <lineage>
        <taxon>Eukaryota</taxon>
        <taxon>Viridiplantae</taxon>
        <taxon>Streptophyta</taxon>
        <taxon>Embryophyta</taxon>
        <taxon>Tracheophyta</taxon>
        <taxon>Spermatophyta</taxon>
        <taxon>Magnoliopsida</taxon>
        <taxon>eudicotyledons</taxon>
        <taxon>Gunneridae</taxon>
        <taxon>Pentapetalae</taxon>
        <taxon>asterids</taxon>
        <taxon>lamiids</taxon>
        <taxon>Solanales</taxon>
        <taxon>Solanaceae</taxon>
        <taxon>Nicotianoideae</taxon>
        <taxon>Nicotianeae</taxon>
        <taxon>Nicotiana</taxon>
    </lineage>
</organism>
<dbReference type="CDD" id="cd00303">
    <property type="entry name" value="retropepsin_like"/>
    <property type="match status" value="1"/>
</dbReference>
<dbReference type="Proteomes" id="UP000189701">
    <property type="component" value="Unplaced"/>
</dbReference>
<proteinExistence type="predicted"/>
<evidence type="ECO:0000313" key="3">
    <source>
        <dbReference type="RefSeq" id="XP_009798029.1"/>
    </source>
</evidence>
<feature type="compositionally biased region" description="Polar residues" evidence="1">
    <location>
        <begin position="62"/>
        <end position="72"/>
    </location>
</feature>
<name>A0A1U7YFL7_NICSY</name>
<dbReference type="PANTHER" id="PTHR33240:SF8">
    <property type="entry name" value="OS03G0439900 PROTEIN"/>
    <property type="match status" value="1"/>
</dbReference>
<accession>A0A1U7YFL7</accession>
<dbReference type="Gene3D" id="2.40.70.10">
    <property type="entry name" value="Acid Proteases"/>
    <property type="match status" value="1"/>
</dbReference>
<dbReference type="RefSeq" id="XP_009798029.1">
    <property type="nucleotide sequence ID" value="XM_009799727.1"/>
</dbReference>
<dbReference type="eggNOG" id="KOG0017">
    <property type="taxonomic scope" value="Eukaryota"/>
</dbReference>
<evidence type="ECO:0000313" key="2">
    <source>
        <dbReference type="Proteomes" id="UP000189701"/>
    </source>
</evidence>
<feature type="compositionally biased region" description="Basic and acidic residues" evidence="1">
    <location>
        <begin position="73"/>
        <end position="97"/>
    </location>
</feature>
<gene>
    <name evidence="3" type="primary">LOC104244321</name>
</gene>
<feature type="region of interest" description="Disordered" evidence="1">
    <location>
        <begin position="60"/>
        <end position="98"/>
    </location>
</feature>